<proteinExistence type="predicted"/>
<keyword evidence="1" id="KW-0812">Transmembrane</keyword>
<gene>
    <name evidence="2" type="ORF">RCOM_1340810</name>
</gene>
<keyword evidence="3" id="KW-1185">Reference proteome</keyword>
<organism evidence="2 3">
    <name type="scientific">Ricinus communis</name>
    <name type="common">Castor bean</name>
    <dbReference type="NCBI Taxonomy" id="3988"/>
    <lineage>
        <taxon>Eukaryota</taxon>
        <taxon>Viridiplantae</taxon>
        <taxon>Streptophyta</taxon>
        <taxon>Embryophyta</taxon>
        <taxon>Tracheophyta</taxon>
        <taxon>Spermatophyta</taxon>
        <taxon>Magnoliopsida</taxon>
        <taxon>eudicotyledons</taxon>
        <taxon>Gunneridae</taxon>
        <taxon>Pentapetalae</taxon>
        <taxon>rosids</taxon>
        <taxon>fabids</taxon>
        <taxon>Malpighiales</taxon>
        <taxon>Euphorbiaceae</taxon>
        <taxon>Acalyphoideae</taxon>
        <taxon>Acalypheae</taxon>
        <taxon>Ricinus</taxon>
    </lineage>
</organism>
<evidence type="ECO:0000256" key="1">
    <source>
        <dbReference type="SAM" id="Phobius"/>
    </source>
</evidence>
<evidence type="ECO:0000313" key="2">
    <source>
        <dbReference type="EMBL" id="EEF47083.1"/>
    </source>
</evidence>
<dbReference type="AlphaFoldDB" id="B9RMW0"/>
<reference evidence="3" key="1">
    <citation type="journal article" date="2010" name="Nat. Biotechnol.">
        <title>Draft genome sequence of the oilseed species Ricinus communis.</title>
        <authorList>
            <person name="Chan A.P."/>
            <person name="Crabtree J."/>
            <person name="Zhao Q."/>
            <person name="Lorenzi H."/>
            <person name="Orvis J."/>
            <person name="Puiu D."/>
            <person name="Melake-Berhan A."/>
            <person name="Jones K.M."/>
            <person name="Redman J."/>
            <person name="Chen G."/>
            <person name="Cahoon E.B."/>
            <person name="Gedil M."/>
            <person name="Stanke M."/>
            <person name="Haas B.J."/>
            <person name="Wortman J.R."/>
            <person name="Fraser-Liggett C.M."/>
            <person name="Ravel J."/>
            <person name="Rabinowicz P.D."/>
        </authorList>
    </citation>
    <scope>NUCLEOTIDE SEQUENCE [LARGE SCALE GENOMIC DNA]</scope>
    <source>
        <strain evidence="3">cv. Hale</strain>
    </source>
</reference>
<dbReference type="EMBL" id="EQ973790">
    <property type="protein sequence ID" value="EEF47083.1"/>
    <property type="molecule type" value="Genomic_DNA"/>
</dbReference>
<keyword evidence="1" id="KW-0472">Membrane</keyword>
<sequence>MKFNSLYIDSVGLYKKKKKKQLKRLVVAAAAAAVGCMVVVVVVVLMQQLLVPVARFSVMGAKGSPPTPLQKSVDMKRNYMGNLATIPVSFQLPG</sequence>
<dbReference type="Proteomes" id="UP000008311">
    <property type="component" value="Unassembled WGS sequence"/>
</dbReference>
<name>B9RMW0_RICCO</name>
<keyword evidence="1" id="KW-1133">Transmembrane helix</keyword>
<dbReference type="InParanoid" id="B9RMW0"/>
<evidence type="ECO:0000313" key="3">
    <source>
        <dbReference type="Proteomes" id="UP000008311"/>
    </source>
</evidence>
<feature type="transmembrane region" description="Helical" evidence="1">
    <location>
        <begin position="25"/>
        <end position="50"/>
    </location>
</feature>
<protein>
    <submittedName>
        <fullName evidence="2">Uncharacterized protein</fullName>
    </submittedName>
</protein>
<accession>B9RMW0</accession>